<reference evidence="2 3" key="1">
    <citation type="submission" date="2024-08" db="EMBL/GenBank/DDBJ databases">
        <authorList>
            <person name="Will J Nash"/>
            <person name="Angela Man"/>
            <person name="Seanna McTaggart"/>
            <person name="Kendall Baker"/>
            <person name="Tom Barker"/>
            <person name="Leah Catchpole"/>
            <person name="Alex Durrant"/>
            <person name="Karim Gharbi"/>
            <person name="Naomi Irish"/>
            <person name="Gemy Kaithakottil"/>
            <person name="Debby Ku"/>
            <person name="Aaliyah Providence"/>
            <person name="Felix Shaw"/>
            <person name="David Swarbreck"/>
            <person name="Chris Watkins"/>
            <person name="Ann M. McCartney"/>
            <person name="Giulio Formenti"/>
            <person name="Alice Mouton"/>
            <person name="Noel Vella"/>
            <person name="Bjorn M von Reumont"/>
            <person name="Adriana Vella"/>
            <person name="Wilfried Haerty"/>
        </authorList>
    </citation>
    <scope>NUCLEOTIDE SEQUENCE [LARGE SCALE GENOMIC DNA]</scope>
</reference>
<evidence type="ECO:0000313" key="3">
    <source>
        <dbReference type="Proteomes" id="UP001642520"/>
    </source>
</evidence>
<evidence type="ECO:0000256" key="1">
    <source>
        <dbReference type="SAM" id="SignalP"/>
    </source>
</evidence>
<keyword evidence="1" id="KW-0732">Signal</keyword>
<feature type="signal peptide" evidence="1">
    <location>
        <begin position="1"/>
        <end position="17"/>
    </location>
</feature>
<protein>
    <submittedName>
        <fullName evidence="2">Uncharacterized protein</fullName>
    </submittedName>
</protein>
<comment type="caution">
    <text evidence="2">The sequence shown here is derived from an EMBL/GenBank/DDBJ whole genome shotgun (WGS) entry which is preliminary data.</text>
</comment>
<gene>
    <name evidence="2" type="ORF">XYLVIOL_LOCUS2778</name>
</gene>
<sequence>MFKLILIMAMMLVATSAAPAPVPPVVASPLIYSQPYVKVIPLHTATLPLTYAGGYKWYHPGQVYLY</sequence>
<dbReference type="EMBL" id="CAXAJV020001288">
    <property type="protein sequence ID" value="CAL7937542.1"/>
    <property type="molecule type" value="Genomic_DNA"/>
</dbReference>
<name>A0ABP1N974_XYLVO</name>
<evidence type="ECO:0000313" key="2">
    <source>
        <dbReference type="EMBL" id="CAL7937542.1"/>
    </source>
</evidence>
<organism evidence="2 3">
    <name type="scientific">Xylocopa violacea</name>
    <name type="common">Violet carpenter bee</name>
    <name type="synonym">Apis violacea</name>
    <dbReference type="NCBI Taxonomy" id="135666"/>
    <lineage>
        <taxon>Eukaryota</taxon>
        <taxon>Metazoa</taxon>
        <taxon>Ecdysozoa</taxon>
        <taxon>Arthropoda</taxon>
        <taxon>Hexapoda</taxon>
        <taxon>Insecta</taxon>
        <taxon>Pterygota</taxon>
        <taxon>Neoptera</taxon>
        <taxon>Endopterygota</taxon>
        <taxon>Hymenoptera</taxon>
        <taxon>Apocrita</taxon>
        <taxon>Aculeata</taxon>
        <taxon>Apoidea</taxon>
        <taxon>Anthophila</taxon>
        <taxon>Apidae</taxon>
        <taxon>Xylocopa</taxon>
        <taxon>Xylocopa</taxon>
    </lineage>
</organism>
<feature type="chain" id="PRO_5046888632" evidence="1">
    <location>
        <begin position="18"/>
        <end position="66"/>
    </location>
</feature>
<dbReference type="Proteomes" id="UP001642520">
    <property type="component" value="Unassembled WGS sequence"/>
</dbReference>
<proteinExistence type="predicted"/>
<keyword evidence="3" id="KW-1185">Reference proteome</keyword>
<accession>A0ABP1N974</accession>